<proteinExistence type="predicted"/>
<keyword evidence="4" id="KW-1185">Reference proteome</keyword>
<dbReference type="OrthoDB" id="2157460at2759"/>
<comment type="caution">
    <text evidence="3">The sequence shown here is derived from an EMBL/GenBank/DDBJ whole genome shotgun (WGS) entry which is preliminary data.</text>
</comment>
<evidence type="ECO:0000256" key="1">
    <source>
        <dbReference type="SAM" id="Phobius"/>
    </source>
</evidence>
<sequence length="132" mass="13695">MRHVALFALALTLIGLTNVYAATTCKATGCSGQICSSEDVITTCEWTAAYDCYKSAKCEVQADTGKCGWSQSAGLVQCVNNANGISSGIVPPTPEESKPQQLVTNEGDQSGAFAQITIGFLALVLSAILTLA</sequence>
<keyword evidence="2" id="KW-0732">Signal</keyword>
<evidence type="ECO:0000313" key="3">
    <source>
        <dbReference type="EMBL" id="TNV75443.1"/>
    </source>
</evidence>
<protein>
    <submittedName>
        <fullName evidence="3">Uncharacterized protein</fullName>
    </submittedName>
</protein>
<gene>
    <name evidence="3" type="ORF">FGO68_gene298</name>
</gene>
<dbReference type="EMBL" id="RRYP01015583">
    <property type="protein sequence ID" value="TNV75443.1"/>
    <property type="molecule type" value="Genomic_DNA"/>
</dbReference>
<feature type="transmembrane region" description="Helical" evidence="1">
    <location>
        <begin position="112"/>
        <end position="131"/>
    </location>
</feature>
<accession>A0A8J8NI19</accession>
<feature type="chain" id="PRO_5035209851" evidence="2">
    <location>
        <begin position="22"/>
        <end position="132"/>
    </location>
</feature>
<keyword evidence="1" id="KW-0812">Transmembrane</keyword>
<name>A0A8J8NI19_HALGN</name>
<evidence type="ECO:0000256" key="2">
    <source>
        <dbReference type="SAM" id="SignalP"/>
    </source>
</evidence>
<dbReference type="Proteomes" id="UP000785679">
    <property type="component" value="Unassembled WGS sequence"/>
</dbReference>
<reference evidence="3" key="1">
    <citation type="submission" date="2019-06" db="EMBL/GenBank/DDBJ databases">
        <authorList>
            <person name="Zheng W."/>
        </authorList>
    </citation>
    <scope>NUCLEOTIDE SEQUENCE</scope>
    <source>
        <strain evidence="3">QDHG01</strain>
    </source>
</reference>
<keyword evidence="1" id="KW-0472">Membrane</keyword>
<evidence type="ECO:0000313" key="4">
    <source>
        <dbReference type="Proteomes" id="UP000785679"/>
    </source>
</evidence>
<feature type="signal peptide" evidence="2">
    <location>
        <begin position="1"/>
        <end position="21"/>
    </location>
</feature>
<organism evidence="3 4">
    <name type="scientific">Halteria grandinella</name>
    <dbReference type="NCBI Taxonomy" id="5974"/>
    <lineage>
        <taxon>Eukaryota</taxon>
        <taxon>Sar</taxon>
        <taxon>Alveolata</taxon>
        <taxon>Ciliophora</taxon>
        <taxon>Intramacronucleata</taxon>
        <taxon>Spirotrichea</taxon>
        <taxon>Stichotrichia</taxon>
        <taxon>Sporadotrichida</taxon>
        <taxon>Halteriidae</taxon>
        <taxon>Halteria</taxon>
    </lineage>
</organism>
<keyword evidence="1" id="KW-1133">Transmembrane helix</keyword>
<dbReference type="AlphaFoldDB" id="A0A8J8NI19"/>